<reference evidence="5 6" key="1">
    <citation type="submission" date="2018-06" db="EMBL/GenBank/DDBJ databases">
        <authorList>
            <consortium name="Pathogen Informatics"/>
            <person name="Doyle S."/>
        </authorList>
    </citation>
    <scope>NUCLEOTIDE SEQUENCE [LARGE SCALE GENOMIC DNA]</scope>
    <source>
        <strain evidence="5 6">NCTC10005</strain>
    </source>
</reference>
<dbReference type="InterPro" id="IPR039424">
    <property type="entry name" value="SBP_5"/>
</dbReference>
<protein>
    <submittedName>
        <fullName evidence="5">Glutathione-binding protein gsiB</fullName>
    </submittedName>
</protein>
<evidence type="ECO:0000256" key="1">
    <source>
        <dbReference type="ARBA" id="ARBA00005695"/>
    </source>
</evidence>
<dbReference type="Gene3D" id="3.40.190.10">
    <property type="entry name" value="Periplasmic binding protein-like II"/>
    <property type="match status" value="1"/>
</dbReference>
<dbReference type="InterPro" id="IPR000914">
    <property type="entry name" value="SBP_5_dom"/>
</dbReference>
<organism evidence="5 6">
    <name type="scientific">Enterobacter cloacae</name>
    <dbReference type="NCBI Taxonomy" id="550"/>
    <lineage>
        <taxon>Bacteria</taxon>
        <taxon>Pseudomonadati</taxon>
        <taxon>Pseudomonadota</taxon>
        <taxon>Gammaproteobacteria</taxon>
        <taxon>Enterobacterales</taxon>
        <taxon>Enterobacteriaceae</taxon>
        <taxon>Enterobacter</taxon>
        <taxon>Enterobacter cloacae complex</taxon>
    </lineage>
</organism>
<dbReference type="SUPFAM" id="SSF53850">
    <property type="entry name" value="Periplasmic binding protein-like II"/>
    <property type="match status" value="1"/>
</dbReference>
<dbReference type="GO" id="GO:1904680">
    <property type="term" value="F:peptide transmembrane transporter activity"/>
    <property type="evidence" value="ECO:0007669"/>
    <property type="project" value="TreeGrafter"/>
</dbReference>
<dbReference type="Proteomes" id="UP000255106">
    <property type="component" value="Unassembled WGS sequence"/>
</dbReference>
<feature type="domain" description="Solute-binding protein family 5" evidence="4">
    <location>
        <begin position="69"/>
        <end position="178"/>
    </location>
</feature>
<name>A0A377M8M1_ENTCL</name>
<evidence type="ECO:0000259" key="4">
    <source>
        <dbReference type="Pfam" id="PF00496"/>
    </source>
</evidence>
<sequence>MTMRNSLLTVLGSVMLLGAALPAQAESVLRVGLGADPDMLDPHLARTYYGRFVFASLCDRLVDVDENLKVVPGLAKEWTWSEDGKTLTFNLREGVTFHDGEKFDAAAAKYNLDRALTLKGSLRKSEISSVESVEVTGPMQIALHLKTPDAALLMQLTDRAGAMMAPEAAKKPDFAAHPGLLRSL</sequence>
<accession>A0A377M8M1</accession>
<keyword evidence="2 3" id="KW-0732">Signal</keyword>
<feature type="signal peptide" evidence="3">
    <location>
        <begin position="1"/>
        <end position="25"/>
    </location>
</feature>
<dbReference type="PANTHER" id="PTHR30290:SF38">
    <property type="entry name" value="D,D-DIPEPTIDE-BINDING PERIPLASMIC PROTEIN DDPA-RELATED"/>
    <property type="match status" value="1"/>
</dbReference>
<dbReference type="GO" id="GO:0015833">
    <property type="term" value="P:peptide transport"/>
    <property type="evidence" value="ECO:0007669"/>
    <property type="project" value="TreeGrafter"/>
</dbReference>
<feature type="chain" id="PRO_5016946456" evidence="3">
    <location>
        <begin position="26"/>
        <end position="184"/>
    </location>
</feature>
<dbReference type="PANTHER" id="PTHR30290">
    <property type="entry name" value="PERIPLASMIC BINDING COMPONENT OF ABC TRANSPORTER"/>
    <property type="match status" value="1"/>
</dbReference>
<evidence type="ECO:0000313" key="6">
    <source>
        <dbReference type="Proteomes" id="UP000255106"/>
    </source>
</evidence>
<evidence type="ECO:0000256" key="3">
    <source>
        <dbReference type="SAM" id="SignalP"/>
    </source>
</evidence>
<dbReference type="EMBL" id="UGJB01000004">
    <property type="protein sequence ID" value="STQ13971.1"/>
    <property type="molecule type" value="Genomic_DNA"/>
</dbReference>
<evidence type="ECO:0000256" key="2">
    <source>
        <dbReference type="ARBA" id="ARBA00022729"/>
    </source>
</evidence>
<dbReference type="AlphaFoldDB" id="A0A377M8M1"/>
<comment type="similarity">
    <text evidence="1">Belongs to the bacterial solute-binding protein 5 family.</text>
</comment>
<evidence type="ECO:0000313" key="5">
    <source>
        <dbReference type="EMBL" id="STQ13971.1"/>
    </source>
</evidence>
<proteinExistence type="inferred from homology"/>
<gene>
    <name evidence="5" type="primary">gsiB_4</name>
    <name evidence="5" type="ORF">NCTC10005_06808</name>
</gene>
<dbReference type="Pfam" id="PF00496">
    <property type="entry name" value="SBP_bac_5"/>
    <property type="match status" value="1"/>
</dbReference>